<dbReference type="Proteomes" id="UP001058872">
    <property type="component" value="Chromosome"/>
</dbReference>
<name>A0AAE9N7L7_9BRAD</name>
<dbReference type="AlphaFoldDB" id="A0AAE9N7L7"/>
<proteinExistence type="predicted"/>
<dbReference type="EMBL" id="CP028989">
    <property type="protein sequence ID" value="UUO65516.1"/>
    <property type="molecule type" value="Genomic_DNA"/>
</dbReference>
<evidence type="ECO:0000313" key="2">
    <source>
        <dbReference type="Proteomes" id="UP001058872"/>
    </source>
</evidence>
<accession>A0AAE9N7L7</accession>
<sequence length="154" mass="16760">MLLVLTPTDGRAAGTVLRAKFSFEGLATCQNPPIQNFPIRGEGSGTLSTDRSAQLDMTSNIEGRVVYNAKLGAKPTEAPEGTAALRVAGRHTLRAIREYPNNYIIINLKVVGSRCTMTIDQRLKPGKRQYTFYNGSGLSYCAKPTITRTACEGY</sequence>
<protein>
    <submittedName>
        <fullName evidence="1">Uncharacterized protein</fullName>
    </submittedName>
</protein>
<reference evidence="1" key="1">
    <citation type="submission" date="2018-04" db="EMBL/GenBank/DDBJ databases">
        <title>Genomes of Endosymbiotic and Endophytic Bradyrhizobium Publication status.</title>
        <authorList>
            <person name="Guha S."/>
            <person name="Jorrin B."/>
            <person name="Sarkar M."/>
            <person name="Poole P.S."/>
            <person name="DasGupta M."/>
        </authorList>
    </citation>
    <scope>NUCLEOTIDE SEQUENCE</scope>
    <source>
        <strain evidence="1">WBOS16</strain>
    </source>
</reference>
<organism evidence="1 2">
    <name type="scientific">Bradyrhizobium betae</name>
    <dbReference type="NCBI Taxonomy" id="244734"/>
    <lineage>
        <taxon>Bacteria</taxon>
        <taxon>Pseudomonadati</taxon>
        <taxon>Pseudomonadota</taxon>
        <taxon>Alphaproteobacteria</taxon>
        <taxon>Hyphomicrobiales</taxon>
        <taxon>Nitrobacteraceae</taxon>
        <taxon>Bradyrhizobium</taxon>
    </lineage>
</organism>
<gene>
    <name evidence="1" type="ORF">DCM83_10070</name>
</gene>
<evidence type="ECO:0000313" key="1">
    <source>
        <dbReference type="EMBL" id="UUO65516.1"/>
    </source>
</evidence>